<dbReference type="InterPro" id="IPR001747">
    <property type="entry name" value="Vitellogenin_N"/>
</dbReference>
<dbReference type="SUPFAM" id="SSF48431">
    <property type="entry name" value="Lipovitellin-phosvitin complex, superhelical domain"/>
    <property type="match status" value="1"/>
</dbReference>
<dbReference type="eggNOG" id="COG3202">
    <property type="taxonomic scope" value="Bacteria"/>
</dbReference>
<reference evidence="3 4" key="1">
    <citation type="submission" date="2011-11" db="EMBL/GenBank/DDBJ databases">
        <title>Improved High-Quality Draft sequence of Beggiatoa alba B18lD.</title>
        <authorList>
            <consortium name="US DOE Joint Genome Institute"/>
            <person name="Lucas S."/>
            <person name="Han J."/>
            <person name="Lapidus A."/>
            <person name="Cheng J.-F."/>
            <person name="Goodwin L."/>
            <person name="Pitluck S."/>
            <person name="Peters L."/>
            <person name="Mikhailova N."/>
            <person name="Held B."/>
            <person name="Detter J.C."/>
            <person name="Han C."/>
            <person name="Tapia R."/>
            <person name="Land M."/>
            <person name="Hauser L."/>
            <person name="Kyrpides N."/>
            <person name="Ivanova N."/>
            <person name="Pagani I."/>
            <person name="Samuel K."/>
            <person name="Teske A."/>
            <person name="Mueller J."/>
            <person name="Woyke T."/>
        </authorList>
    </citation>
    <scope>NUCLEOTIDE SEQUENCE [LARGE SCALE GENOMIC DNA]</scope>
    <source>
        <strain evidence="3 4">B18LD</strain>
    </source>
</reference>
<keyword evidence="4" id="KW-1185">Reference proteome</keyword>
<dbReference type="InterPro" id="IPR011030">
    <property type="entry name" value="Lipovitellin_superhlx_dom"/>
</dbReference>
<feature type="transmembrane region" description="Helical" evidence="1">
    <location>
        <begin position="279"/>
        <end position="300"/>
    </location>
</feature>
<dbReference type="HOGENOM" id="CLU_296773_0_0_6"/>
<organism evidence="3 4">
    <name type="scientific">Beggiatoa alba B18LD</name>
    <dbReference type="NCBI Taxonomy" id="395493"/>
    <lineage>
        <taxon>Bacteria</taxon>
        <taxon>Pseudomonadati</taxon>
        <taxon>Pseudomonadota</taxon>
        <taxon>Gammaproteobacteria</taxon>
        <taxon>Thiotrichales</taxon>
        <taxon>Thiotrichaceae</taxon>
        <taxon>Beggiatoa</taxon>
    </lineage>
</organism>
<protein>
    <recommendedName>
        <fullName evidence="2">Vitellogenin domain-containing protein</fullName>
    </recommendedName>
</protein>
<evidence type="ECO:0000259" key="2">
    <source>
        <dbReference type="Pfam" id="PF01347"/>
    </source>
</evidence>
<feature type="transmembrane region" description="Helical" evidence="1">
    <location>
        <begin position="312"/>
        <end position="333"/>
    </location>
</feature>
<sequence length="1016" mass="115956">MPVKLTRFFSTLFSIKPNEWDSVFYFFLIFLVFSFGASFARSIGMALLIQNLPGQLPLMFILIDLSVMVGSMAYAKYTKKVSGLRILQFFFISMAVFAFIIQCLLIFVINWLPALTWIYGLFFVGFFFFYVLIFIHIGSVVASYFNAVQVKRVTTVINAGIPIGGTLGGLVLVFCLKVLHLSPNYLIIVLGLSCLGVLALLKVVNARLSPVRSSVSETRGIPKSPFHELVSAFKYIINSRLMIYMSLGLIFFVIANKLLEYQYQVIIYPAIYPDATSRTSFFALYEIFANLTWLLIQLFVTSRLIVGLGVGVTNLIYPMLAAIVSLSLCLYFYWNPYNVVDNSVGLMLLLAVITQFVNQEMRGALRTPANNLLFNAIPPNQWGVNKAFLNGIVFPFSTTLAGSFLIFMTSNNQLFDVTDLSYILPSIALIASLIGIVMAFPQWRAYNEGVFGLLNRRLFDHNADINSRKSGDLRLVIEEKLNSHDPHHVIAALEMIRLLQLGQFSNPVGTLMLKVQHTELEETKPLELEAKHLEIDSKRLKNEAKHLPAGSTERIELEEQVTACRNKLNQTRNALATIKSSHFDIKKHCLDTLAALPQTHTNANFLIELLSVESDTTILAITLKHLSLFGNVNFNNQIEKFLSHNTPQVFIEAALCLHNHPEYRNKKVVAEKILQRLEENRDSEELPLYLYALGELKQQQYIFYLLPYLDNSPRPDVRLAALMAYMHMLEGQLDPYKDRLITALSSEDNRMRIAALQALKECQPLEDWTTVIDLLGAKDRAVVNESKELLRLSLGVCRHALIKELFKEDISVQQRFEILSLVYTRLNELQKERLRQMADKSLQMFIKINCLSRIHRQSKEKGKAHELITKLLEEMAENQLLQVVTVITYETDGNLEFFQRVTRGLLSNSRANQGNALEVLLNAGEKYLTERIVKYFDERFTDIHVYHRVHLLLYDEPLDITESNYDTHLFLLNNDLLKACLFYSYKDQVQMPRLVLTKKSRELLIDKPQKKKAVAA</sequence>
<evidence type="ECO:0000313" key="4">
    <source>
        <dbReference type="Proteomes" id="UP000005744"/>
    </source>
</evidence>
<dbReference type="GO" id="GO:0005319">
    <property type="term" value="F:lipid transporter activity"/>
    <property type="evidence" value="ECO:0007669"/>
    <property type="project" value="InterPro"/>
</dbReference>
<feature type="transmembrane region" description="Helical" evidence="1">
    <location>
        <begin position="185"/>
        <end position="204"/>
    </location>
</feature>
<feature type="transmembrane region" description="Helical" evidence="1">
    <location>
        <begin position="241"/>
        <end position="259"/>
    </location>
</feature>
<dbReference type="OrthoDB" id="5619283at2"/>
<feature type="transmembrane region" description="Helical" evidence="1">
    <location>
        <begin position="387"/>
        <end position="408"/>
    </location>
</feature>
<feature type="transmembrane region" description="Helical" evidence="1">
    <location>
        <begin position="420"/>
        <end position="440"/>
    </location>
</feature>
<keyword evidence="1" id="KW-0472">Membrane</keyword>
<feature type="transmembrane region" description="Helical" evidence="1">
    <location>
        <begin position="23"/>
        <end position="49"/>
    </location>
</feature>
<dbReference type="InterPro" id="IPR016024">
    <property type="entry name" value="ARM-type_fold"/>
</dbReference>
<dbReference type="STRING" id="395493.BegalDRAFT_1058"/>
<dbReference type="Proteomes" id="UP000005744">
    <property type="component" value="Unassembled WGS sequence"/>
</dbReference>
<dbReference type="AlphaFoldDB" id="I3CEB8"/>
<dbReference type="SUPFAM" id="SSF48371">
    <property type="entry name" value="ARM repeat"/>
    <property type="match status" value="1"/>
</dbReference>
<name>I3CEB8_9GAMM</name>
<proteinExistence type="predicted"/>
<gene>
    <name evidence="3" type="ORF">BegalDRAFT_1058</name>
</gene>
<dbReference type="EMBL" id="JH600070">
    <property type="protein sequence ID" value="EIJ41961.1"/>
    <property type="molecule type" value="Genomic_DNA"/>
</dbReference>
<evidence type="ECO:0000313" key="3">
    <source>
        <dbReference type="EMBL" id="EIJ41961.1"/>
    </source>
</evidence>
<keyword evidence="1" id="KW-1133">Transmembrane helix</keyword>
<feature type="transmembrane region" description="Helical" evidence="1">
    <location>
        <begin position="87"/>
        <end position="112"/>
    </location>
</feature>
<feature type="domain" description="Vitellogenin" evidence="2">
    <location>
        <begin position="658"/>
        <end position="772"/>
    </location>
</feature>
<dbReference type="Gene3D" id="1.25.10.20">
    <property type="entry name" value="Vitellinogen, superhelical"/>
    <property type="match status" value="1"/>
</dbReference>
<feature type="transmembrane region" description="Helical" evidence="1">
    <location>
        <begin position="55"/>
        <end position="75"/>
    </location>
</feature>
<feature type="transmembrane region" description="Helical" evidence="1">
    <location>
        <begin position="157"/>
        <end position="179"/>
    </location>
</feature>
<accession>I3CEB8</accession>
<dbReference type="Pfam" id="PF01347">
    <property type="entry name" value="Vitellogenin_N"/>
    <property type="match status" value="1"/>
</dbReference>
<evidence type="ECO:0000256" key="1">
    <source>
        <dbReference type="SAM" id="Phobius"/>
    </source>
</evidence>
<feature type="transmembrane region" description="Helical" evidence="1">
    <location>
        <begin position="118"/>
        <end position="145"/>
    </location>
</feature>
<dbReference type="RefSeq" id="WP_002684398.1">
    <property type="nucleotide sequence ID" value="NZ_JH600070.1"/>
</dbReference>
<keyword evidence="1" id="KW-0812">Transmembrane</keyword>